<gene>
    <name evidence="1" type="ORF">BN1221_01826</name>
</gene>
<reference evidence="2" key="1">
    <citation type="submission" date="2015-01" db="EMBL/GenBank/DDBJ databases">
        <authorList>
            <person name="Paterson Steve"/>
        </authorList>
    </citation>
    <scope>NUCLEOTIDE SEQUENCE [LARGE SCALE GENOMIC DNA]</scope>
    <source>
        <strain evidence="2">OBR1</strain>
    </source>
</reference>
<keyword evidence="2" id="KW-1185">Reference proteome</keyword>
<evidence type="ECO:0000313" key="1">
    <source>
        <dbReference type="EMBL" id="CPR15987.1"/>
    </source>
</evidence>
<dbReference type="Proteomes" id="UP000044377">
    <property type="component" value="Unassembled WGS sequence"/>
</dbReference>
<evidence type="ECO:0000313" key="2">
    <source>
        <dbReference type="Proteomes" id="UP000044377"/>
    </source>
</evidence>
<sequence>MLASPFSARILAARRQSEPMRPDIRNKREYRLSDMRKIAADVRLPEGSTRCRH</sequence>
<name>A0A0G4JU26_9GAMM</name>
<accession>A0A0G4JU26</accession>
<dbReference type="EMBL" id="CGIG01000001">
    <property type="protein sequence ID" value="CPR15987.1"/>
    <property type="molecule type" value="Genomic_DNA"/>
</dbReference>
<proteinExistence type="predicted"/>
<dbReference type="AlphaFoldDB" id="A0A0G4JU26"/>
<organism evidence="1 2">
    <name type="scientific">Brenneria goodwinii</name>
    <dbReference type="NCBI Taxonomy" id="1109412"/>
    <lineage>
        <taxon>Bacteria</taxon>
        <taxon>Pseudomonadati</taxon>
        <taxon>Pseudomonadota</taxon>
        <taxon>Gammaproteobacteria</taxon>
        <taxon>Enterobacterales</taxon>
        <taxon>Pectobacteriaceae</taxon>
        <taxon>Brenneria</taxon>
    </lineage>
</organism>
<protein>
    <submittedName>
        <fullName evidence="1">Uncharacterized protein</fullName>
    </submittedName>
</protein>